<dbReference type="InterPro" id="IPR053018">
    <property type="entry name" value="Elsinochrome_Biosynth-Asso"/>
</dbReference>
<organism evidence="2 3">
    <name type="scientific">Diplocarpon rosae</name>
    <dbReference type="NCBI Taxonomy" id="946125"/>
    <lineage>
        <taxon>Eukaryota</taxon>
        <taxon>Fungi</taxon>
        <taxon>Dikarya</taxon>
        <taxon>Ascomycota</taxon>
        <taxon>Pezizomycotina</taxon>
        <taxon>Leotiomycetes</taxon>
        <taxon>Helotiales</taxon>
        <taxon>Drepanopezizaceae</taxon>
        <taxon>Diplocarpon</taxon>
    </lineage>
</organism>
<dbReference type="Proteomes" id="UP001285354">
    <property type="component" value="Unassembled WGS sequence"/>
</dbReference>
<keyword evidence="1" id="KW-0472">Membrane</keyword>
<dbReference type="PANTHER" id="PTHR37577:SF1">
    <property type="entry name" value="INTEGRAL MEMBRANE PROTEIN"/>
    <property type="match status" value="1"/>
</dbReference>
<feature type="transmembrane region" description="Helical" evidence="1">
    <location>
        <begin position="127"/>
        <end position="148"/>
    </location>
</feature>
<comment type="caution">
    <text evidence="2">The sequence shown here is derived from an EMBL/GenBank/DDBJ whole genome shotgun (WGS) entry which is preliminary data.</text>
</comment>
<feature type="transmembrane region" description="Helical" evidence="1">
    <location>
        <begin position="249"/>
        <end position="271"/>
    </location>
</feature>
<keyword evidence="1" id="KW-1133">Transmembrane helix</keyword>
<dbReference type="PANTHER" id="PTHR37577">
    <property type="entry name" value="INTEGRAL MEMBRANE PROTEIN"/>
    <property type="match status" value="1"/>
</dbReference>
<feature type="transmembrane region" description="Helical" evidence="1">
    <location>
        <begin position="20"/>
        <end position="47"/>
    </location>
</feature>
<evidence type="ECO:0000313" key="3">
    <source>
        <dbReference type="Proteomes" id="UP001285354"/>
    </source>
</evidence>
<keyword evidence="3" id="KW-1185">Reference proteome</keyword>
<reference evidence="2" key="1">
    <citation type="submission" date="2023-06" db="EMBL/GenBank/DDBJ databases">
        <title>Draft genome of Marssonina rosae.</title>
        <authorList>
            <person name="Cheng Q."/>
        </authorList>
    </citation>
    <scope>NUCLEOTIDE SEQUENCE</scope>
    <source>
        <strain evidence="2">R4</strain>
    </source>
</reference>
<evidence type="ECO:0000256" key="1">
    <source>
        <dbReference type="SAM" id="Phobius"/>
    </source>
</evidence>
<gene>
    <name evidence="2" type="ORF">QTJ16_007115</name>
</gene>
<dbReference type="AlphaFoldDB" id="A0AAD9SU09"/>
<keyword evidence="1" id="KW-0812">Transmembrane</keyword>
<sequence>MAGFNCSDVPATTATDAGVAGAGVLLSFIITAGLSLVLSLIIILYEVRRSSESKVLRKLLLSLSDQQVITGIGIQSVALAKMHTMVPYHFFIVWMLSLLSTATHVGTLLALVNDFKRDWVLRWLRQFFMFVNLVLSIVSGIFILMSVMRDVEPTLPIACVWEVGSRGTPSNAGTSIAGTVVVMAGQVIFFLLGVWYLHVKNRRWVRGVQVVGLIVLAAIGAGAAVRVILLSQAFGRPSVKLEGTAEKDWSFGQLLPLLMLLLPLVSTVEILRGRWTFGCLQSWELTWSGEMRIPSPVVDDQAPLLYGGEKLQEVRASFQANPFWGTPCSRFST</sequence>
<name>A0AAD9SU09_9HELO</name>
<accession>A0AAD9SU09</accession>
<feature type="transmembrane region" description="Helical" evidence="1">
    <location>
        <begin position="176"/>
        <end position="198"/>
    </location>
</feature>
<evidence type="ECO:0000313" key="2">
    <source>
        <dbReference type="EMBL" id="KAK2623561.1"/>
    </source>
</evidence>
<protein>
    <submittedName>
        <fullName evidence="2">Uncharacterized protein</fullName>
    </submittedName>
</protein>
<feature type="transmembrane region" description="Helical" evidence="1">
    <location>
        <begin position="210"/>
        <end position="229"/>
    </location>
</feature>
<feature type="transmembrane region" description="Helical" evidence="1">
    <location>
        <begin position="91"/>
        <end position="115"/>
    </location>
</feature>
<dbReference type="EMBL" id="JAUBYV010000013">
    <property type="protein sequence ID" value="KAK2623561.1"/>
    <property type="molecule type" value="Genomic_DNA"/>
</dbReference>
<proteinExistence type="predicted"/>